<dbReference type="RefSeq" id="WP_310307519.1">
    <property type="nucleotide sequence ID" value="NZ_BAAAXB010000001.1"/>
</dbReference>
<dbReference type="InterPro" id="IPR038765">
    <property type="entry name" value="Papain-like_cys_pep_sf"/>
</dbReference>
<dbReference type="Gene3D" id="3.90.1720.10">
    <property type="entry name" value="endopeptidase domain like (from Nostoc punctiforme)"/>
    <property type="match status" value="1"/>
</dbReference>
<dbReference type="PROSITE" id="PS50911">
    <property type="entry name" value="CHAP"/>
    <property type="match status" value="1"/>
</dbReference>
<accession>A0ABU1PV38</accession>
<dbReference type="Gene3D" id="2.115.10.10">
    <property type="entry name" value="Tachylectin 2"/>
    <property type="match status" value="1"/>
</dbReference>
<evidence type="ECO:0000313" key="4">
    <source>
        <dbReference type="Proteomes" id="UP001268819"/>
    </source>
</evidence>
<comment type="caution">
    <text evidence="3">The sequence shown here is derived from an EMBL/GenBank/DDBJ whole genome shotgun (WGS) entry which is preliminary data.</text>
</comment>
<evidence type="ECO:0000259" key="2">
    <source>
        <dbReference type="PROSITE" id="PS50911"/>
    </source>
</evidence>
<dbReference type="Pfam" id="PF05257">
    <property type="entry name" value="CHAP"/>
    <property type="match status" value="1"/>
</dbReference>
<dbReference type="EMBL" id="JAVDSG010000001">
    <property type="protein sequence ID" value="MDR6594512.1"/>
    <property type="molecule type" value="Genomic_DNA"/>
</dbReference>
<dbReference type="InterPro" id="IPR023294">
    <property type="entry name" value="Tachylectin2"/>
</dbReference>
<dbReference type="Proteomes" id="UP001268819">
    <property type="component" value="Unassembled WGS sequence"/>
</dbReference>
<reference evidence="3 4" key="1">
    <citation type="submission" date="2023-07" db="EMBL/GenBank/DDBJ databases">
        <title>Sequencing the genomes of 1000 actinobacteria strains.</title>
        <authorList>
            <person name="Klenk H.-P."/>
        </authorList>
    </citation>
    <scope>NUCLEOTIDE SEQUENCE [LARGE SCALE GENOMIC DNA]</scope>
    <source>
        <strain evidence="3 4">DSM 43749</strain>
    </source>
</reference>
<dbReference type="Pfam" id="PF14517">
    <property type="entry name" value="Tachylectin"/>
    <property type="match status" value="1"/>
</dbReference>
<feature type="region of interest" description="Disordered" evidence="1">
    <location>
        <begin position="1"/>
        <end position="21"/>
    </location>
</feature>
<gene>
    <name evidence="3" type="ORF">J2S66_002896</name>
</gene>
<sequence>MPGRSAPPAQNASGRRPSPVRGFLTGLRTRAALVAFAVLLSGVATTTTRATPALADASCSGSVSVYGVLADGRLTYTAVDPDNGNIQRVVVSTRTLGFTPRAMATLNFNTVLVTSTAGVLYRVDVITNSSSLGFNAPVEVERGWTHDLLAYDGHGHLYGTTSGGALLQYLVSRDKPGEAQIGQRLEIGSGGFVLKTLTAAGDDRLVATAADGQLIAYAVSSTGGYTRAQLDDRGWQSFENLVSPGGGLYYGKNPDGAMYWYEDANPTDGSGADIAYHLDDPVASRGWTQILLSADPGTCAYTPPANPLRGRIATLATGEVGTGEASCDKYHSSCDQGAIDWCAMFATWTWAAAGVSNVPRGTFVARALGRWGVEHGLFKSRTNSTHGSPKPGDWAIYGAPDGTTGGHVDVVTAVHPDGTLTVVGGNVSDRVTRRVIDPDTARSGADNVLISGYVSPPGA</sequence>
<protein>
    <recommendedName>
        <fullName evidence="2">Peptidase C51 domain-containing protein</fullName>
    </recommendedName>
</protein>
<organism evidence="3 4">
    <name type="scientific">Saccharothrix longispora</name>
    <dbReference type="NCBI Taxonomy" id="33920"/>
    <lineage>
        <taxon>Bacteria</taxon>
        <taxon>Bacillati</taxon>
        <taxon>Actinomycetota</taxon>
        <taxon>Actinomycetes</taxon>
        <taxon>Pseudonocardiales</taxon>
        <taxon>Pseudonocardiaceae</taxon>
        <taxon>Saccharothrix</taxon>
    </lineage>
</organism>
<evidence type="ECO:0000256" key="1">
    <source>
        <dbReference type="SAM" id="MobiDB-lite"/>
    </source>
</evidence>
<evidence type="ECO:0000313" key="3">
    <source>
        <dbReference type="EMBL" id="MDR6594512.1"/>
    </source>
</evidence>
<dbReference type="InterPro" id="IPR007921">
    <property type="entry name" value="CHAP_dom"/>
</dbReference>
<feature type="domain" description="Peptidase C51" evidence="2">
    <location>
        <begin position="317"/>
        <end position="455"/>
    </location>
</feature>
<proteinExistence type="predicted"/>
<dbReference type="SUPFAM" id="SSF54001">
    <property type="entry name" value="Cysteine proteinases"/>
    <property type="match status" value="1"/>
</dbReference>
<keyword evidence="4" id="KW-1185">Reference proteome</keyword>
<name>A0ABU1PV38_9PSEU</name>